<evidence type="ECO:0000256" key="4">
    <source>
        <dbReference type="ARBA" id="ARBA00035219"/>
    </source>
</evidence>
<evidence type="ECO:0000256" key="5">
    <source>
        <dbReference type="HAMAP-Rule" id="MF_00369"/>
    </source>
</evidence>
<feature type="compositionally biased region" description="Basic residues" evidence="6">
    <location>
        <begin position="9"/>
        <end position="20"/>
    </location>
</feature>
<dbReference type="Proteomes" id="UP000526302">
    <property type="component" value="Unassembled WGS sequence"/>
</dbReference>
<dbReference type="GO" id="GO:0005840">
    <property type="term" value="C:ribosome"/>
    <property type="evidence" value="ECO:0007669"/>
    <property type="project" value="UniProtKB-KW"/>
</dbReference>
<dbReference type="InterPro" id="IPR022856">
    <property type="entry name" value="Ribosomal_eL21_arc"/>
</dbReference>
<dbReference type="SUPFAM" id="SSF50104">
    <property type="entry name" value="Translation proteins SH3-like domain"/>
    <property type="match status" value="1"/>
</dbReference>
<dbReference type="InterPro" id="IPR001147">
    <property type="entry name" value="Ribosomal_eL21"/>
</dbReference>
<proteinExistence type="inferred from homology"/>
<dbReference type="HAMAP" id="MF_00369">
    <property type="entry name" value="Ribosomal_eL21"/>
    <property type="match status" value="1"/>
</dbReference>
<keyword evidence="3 5" id="KW-0687">Ribonucleoprotein</keyword>
<evidence type="ECO:0000256" key="1">
    <source>
        <dbReference type="ARBA" id="ARBA00008427"/>
    </source>
</evidence>
<feature type="region of interest" description="Disordered" evidence="6">
    <location>
        <begin position="1"/>
        <end position="21"/>
    </location>
</feature>
<keyword evidence="2 5" id="KW-0689">Ribosomal protein</keyword>
<dbReference type="GO" id="GO:0006412">
    <property type="term" value="P:translation"/>
    <property type="evidence" value="ECO:0007669"/>
    <property type="project" value="UniProtKB-UniRule"/>
</dbReference>
<gene>
    <name evidence="5" type="primary">rpl21e</name>
    <name evidence="7" type="ORF">GX950_00370</name>
</gene>
<evidence type="ECO:0000313" key="7">
    <source>
        <dbReference type="EMBL" id="NMA44255.1"/>
    </source>
</evidence>
<dbReference type="GO" id="GO:1990904">
    <property type="term" value="C:ribonucleoprotein complex"/>
    <property type="evidence" value="ECO:0007669"/>
    <property type="project" value="UniProtKB-KW"/>
</dbReference>
<evidence type="ECO:0000313" key="8">
    <source>
        <dbReference type="Proteomes" id="UP000526302"/>
    </source>
</evidence>
<dbReference type="Pfam" id="PF01157">
    <property type="entry name" value="Ribosomal_L21e"/>
    <property type="match status" value="1"/>
</dbReference>
<dbReference type="AlphaFoldDB" id="A0A7K4BYH6"/>
<evidence type="ECO:0000256" key="6">
    <source>
        <dbReference type="SAM" id="MobiDB-lite"/>
    </source>
</evidence>
<organism evidence="7 8">
    <name type="scientific">Candidatus Iainarchaeum sp</name>
    <dbReference type="NCBI Taxonomy" id="3101447"/>
    <lineage>
        <taxon>Archaea</taxon>
        <taxon>Candidatus Iainarchaeota</taxon>
        <taxon>Candidatus Iainarchaeia</taxon>
        <taxon>Candidatus Iainarchaeales</taxon>
        <taxon>Candidatus Iainarchaeaceae</taxon>
        <taxon>Candidatus Iainarchaeum</taxon>
    </lineage>
</organism>
<comment type="caution">
    <text evidence="7">The sequence shown here is derived from an EMBL/GenBank/DDBJ whole genome shotgun (WGS) entry which is preliminary data.</text>
</comment>
<dbReference type="InterPro" id="IPR008991">
    <property type="entry name" value="Translation_prot_SH3-like_sf"/>
</dbReference>
<protein>
    <recommendedName>
        <fullName evidence="4 5">Large ribosomal subunit protein eL21</fullName>
    </recommendedName>
</protein>
<evidence type="ECO:0000256" key="2">
    <source>
        <dbReference type="ARBA" id="ARBA00022980"/>
    </source>
</evidence>
<dbReference type="EMBL" id="JAAZKV010000002">
    <property type="protein sequence ID" value="NMA44255.1"/>
    <property type="molecule type" value="Genomic_DNA"/>
</dbReference>
<name>A0A7K4BYH6_9ARCH</name>
<dbReference type="GO" id="GO:0003735">
    <property type="term" value="F:structural constituent of ribosome"/>
    <property type="evidence" value="ECO:0007669"/>
    <property type="project" value="InterPro"/>
</dbReference>
<accession>A0A7K4BYH6</accession>
<dbReference type="InterPro" id="IPR036948">
    <property type="entry name" value="Ribosomal_eL21_sf"/>
</dbReference>
<dbReference type="Gene3D" id="2.30.30.70">
    <property type="entry name" value="Ribosomal protein L21"/>
    <property type="match status" value="1"/>
</dbReference>
<evidence type="ECO:0000256" key="3">
    <source>
        <dbReference type="ARBA" id="ARBA00023274"/>
    </source>
</evidence>
<comment type="similarity">
    <text evidence="1 5">Belongs to the eukaryotic ribosomal protein eL21 family.</text>
</comment>
<reference evidence="7 8" key="1">
    <citation type="journal article" date="2020" name="Biotechnol. Biofuels">
        <title>New insights from the biogas microbiome by comprehensive genome-resolved metagenomics of nearly 1600 species originating from multiple anaerobic digesters.</title>
        <authorList>
            <person name="Campanaro S."/>
            <person name="Treu L."/>
            <person name="Rodriguez-R L.M."/>
            <person name="Kovalovszki A."/>
            <person name="Ziels R.M."/>
            <person name="Maus I."/>
            <person name="Zhu X."/>
            <person name="Kougias P.G."/>
            <person name="Basile A."/>
            <person name="Luo G."/>
            <person name="Schluter A."/>
            <person name="Konstantinidis K.T."/>
            <person name="Angelidaki I."/>
        </authorList>
    </citation>
    <scope>NUCLEOTIDE SEQUENCE [LARGE SCALE GENOMIC DNA]</scope>
    <source>
        <strain evidence="7">AS22ysBPME_79</strain>
    </source>
</reference>
<sequence>MKIQGSPRKPGKRGKTRYKISKRDTKVSVSDIMKTFEIGDTVQVVIDASYHAGFPHKNFHGLSGKIVGKRGEAYEVDLKVGKKMNSIVTNAVHLKKLN</sequence>